<dbReference type="RefSeq" id="WP_183477610.1">
    <property type="nucleotide sequence ID" value="NZ_JACIFO010000005.1"/>
</dbReference>
<keyword evidence="2 4" id="KW-0238">DNA-binding</keyword>
<dbReference type="PANTHER" id="PTHR47506">
    <property type="entry name" value="TRANSCRIPTIONAL REGULATORY PROTEIN"/>
    <property type="match status" value="1"/>
</dbReference>
<name>A0A840EMB8_9FLAO</name>
<dbReference type="InterPro" id="IPR011075">
    <property type="entry name" value="TetR_C"/>
</dbReference>
<keyword evidence="1" id="KW-0805">Transcription regulation</keyword>
<gene>
    <name evidence="6" type="ORF">GGR32_001554</name>
</gene>
<evidence type="ECO:0000256" key="1">
    <source>
        <dbReference type="ARBA" id="ARBA00023015"/>
    </source>
</evidence>
<reference evidence="6 7" key="1">
    <citation type="submission" date="2020-08" db="EMBL/GenBank/DDBJ databases">
        <title>Genomic Encyclopedia of Type Strains, Phase IV (KMG-IV): sequencing the most valuable type-strain genomes for metagenomic binning, comparative biology and taxonomic classification.</title>
        <authorList>
            <person name="Goeker M."/>
        </authorList>
    </citation>
    <scope>NUCLEOTIDE SEQUENCE [LARGE SCALE GENOMIC DNA]</scope>
    <source>
        <strain evidence="6 7">DSM 29568</strain>
    </source>
</reference>
<comment type="caution">
    <text evidence="6">The sequence shown here is derived from an EMBL/GenBank/DDBJ whole genome shotgun (WGS) entry which is preliminary data.</text>
</comment>
<dbReference type="Pfam" id="PF16925">
    <property type="entry name" value="TetR_C_13"/>
    <property type="match status" value="1"/>
</dbReference>
<dbReference type="Pfam" id="PF00440">
    <property type="entry name" value="TetR_N"/>
    <property type="match status" value="1"/>
</dbReference>
<evidence type="ECO:0000256" key="4">
    <source>
        <dbReference type="PROSITE-ProRule" id="PRU00335"/>
    </source>
</evidence>
<dbReference type="InterPro" id="IPR023772">
    <property type="entry name" value="DNA-bd_HTH_TetR-type_CS"/>
</dbReference>
<evidence type="ECO:0000259" key="5">
    <source>
        <dbReference type="PROSITE" id="PS50977"/>
    </source>
</evidence>
<keyword evidence="3" id="KW-0804">Transcription</keyword>
<dbReference type="InterPro" id="IPR001647">
    <property type="entry name" value="HTH_TetR"/>
</dbReference>
<dbReference type="PROSITE" id="PS50977">
    <property type="entry name" value="HTH_TETR_2"/>
    <property type="match status" value="1"/>
</dbReference>
<evidence type="ECO:0000256" key="3">
    <source>
        <dbReference type="ARBA" id="ARBA00023163"/>
    </source>
</evidence>
<dbReference type="AlphaFoldDB" id="A0A840EMB8"/>
<dbReference type="EMBL" id="JACIFO010000005">
    <property type="protein sequence ID" value="MBB4119258.1"/>
    <property type="molecule type" value="Genomic_DNA"/>
</dbReference>
<evidence type="ECO:0000313" key="6">
    <source>
        <dbReference type="EMBL" id="MBB4119258.1"/>
    </source>
</evidence>
<dbReference type="InterPro" id="IPR009057">
    <property type="entry name" value="Homeodomain-like_sf"/>
</dbReference>
<sequence>MKKSALTRHNILTKAFELIYANGYRASSIDDILTNTQVTKGAFYYHFKNKEEMGIALINEILKTHLSKKFIELLESKDTPLESIYCLIHYLLIEDRLLKTELGCPASNLIQEMTPWNTPFSNALNNLVNEWLNLLEATLEKGKKDGFINKEINSKSVATFILSGYWGARNLGKLEKSKKPYNTFLEQLKTYLKTLE</sequence>
<evidence type="ECO:0000256" key="2">
    <source>
        <dbReference type="ARBA" id="ARBA00023125"/>
    </source>
</evidence>
<accession>A0A840EMB8</accession>
<feature type="domain" description="HTH tetR-type" evidence="5">
    <location>
        <begin position="5"/>
        <end position="65"/>
    </location>
</feature>
<evidence type="ECO:0000313" key="7">
    <source>
        <dbReference type="Proteomes" id="UP000553034"/>
    </source>
</evidence>
<dbReference type="PANTHER" id="PTHR47506:SF1">
    <property type="entry name" value="HTH-TYPE TRANSCRIPTIONAL REGULATOR YJDC"/>
    <property type="match status" value="1"/>
</dbReference>
<dbReference type="PRINTS" id="PR00455">
    <property type="entry name" value="HTHTETR"/>
</dbReference>
<keyword evidence="7" id="KW-1185">Reference proteome</keyword>
<dbReference type="InterPro" id="IPR036271">
    <property type="entry name" value="Tet_transcr_reg_TetR-rel_C_sf"/>
</dbReference>
<dbReference type="Proteomes" id="UP000553034">
    <property type="component" value="Unassembled WGS sequence"/>
</dbReference>
<organism evidence="6 7">
    <name type="scientific">Mesonia hippocampi</name>
    <dbReference type="NCBI Taxonomy" id="1628250"/>
    <lineage>
        <taxon>Bacteria</taxon>
        <taxon>Pseudomonadati</taxon>
        <taxon>Bacteroidota</taxon>
        <taxon>Flavobacteriia</taxon>
        <taxon>Flavobacteriales</taxon>
        <taxon>Flavobacteriaceae</taxon>
        <taxon>Mesonia</taxon>
    </lineage>
</organism>
<dbReference type="GO" id="GO:0003677">
    <property type="term" value="F:DNA binding"/>
    <property type="evidence" value="ECO:0007669"/>
    <property type="project" value="UniProtKB-UniRule"/>
</dbReference>
<dbReference type="Gene3D" id="1.10.357.10">
    <property type="entry name" value="Tetracycline Repressor, domain 2"/>
    <property type="match status" value="1"/>
</dbReference>
<dbReference type="SUPFAM" id="SSF46689">
    <property type="entry name" value="Homeodomain-like"/>
    <property type="match status" value="1"/>
</dbReference>
<dbReference type="SUPFAM" id="SSF48498">
    <property type="entry name" value="Tetracyclin repressor-like, C-terminal domain"/>
    <property type="match status" value="1"/>
</dbReference>
<dbReference type="PROSITE" id="PS01081">
    <property type="entry name" value="HTH_TETR_1"/>
    <property type="match status" value="1"/>
</dbReference>
<feature type="DNA-binding region" description="H-T-H motif" evidence="4">
    <location>
        <begin position="28"/>
        <end position="47"/>
    </location>
</feature>
<protein>
    <submittedName>
        <fullName evidence="6">AcrR family transcriptional regulator</fullName>
    </submittedName>
</protein>
<proteinExistence type="predicted"/>